<gene>
    <name evidence="2" type="ORF">PM001_LOCUS21378</name>
</gene>
<name>A0AAV1UR95_9STRA</name>
<dbReference type="EMBL" id="CAKLBY020000223">
    <property type="protein sequence ID" value="CAK7936228.1"/>
    <property type="molecule type" value="Genomic_DNA"/>
</dbReference>
<dbReference type="AlphaFoldDB" id="A0AAV1UR95"/>
<evidence type="ECO:0000313" key="3">
    <source>
        <dbReference type="Proteomes" id="UP001162060"/>
    </source>
</evidence>
<accession>A0AAV1UR95</accession>
<sequence length="75" mass="8298">MPLSVVLHFATAAGTLHYISIGAASLLHVGFNNRIHFEVRLPGKYDAAHTLMSLLMIKVLCPTPARSEVIPRERF</sequence>
<proteinExistence type="predicted"/>
<comment type="caution">
    <text evidence="2">The sequence shown here is derived from an EMBL/GenBank/DDBJ whole genome shotgun (WGS) entry which is preliminary data.</text>
</comment>
<organism evidence="2 3">
    <name type="scientific">Peronospora matthiolae</name>
    <dbReference type="NCBI Taxonomy" id="2874970"/>
    <lineage>
        <taxon>Eukaryota</taxon>
        <taxon>Sar</taxon>
        <taxon>Stramenopiles</taxon>
        <taxon>Oomycota</taxon>
        <taxon>Peronosporomycetes</taxon>
        <taxon>Peronosporales</taxon>
        <taxon>Peronosporaceae</taxon>
        <taxon>Peronospora</taxon>
    </lineage>
</organism>
<reference evidence="2" key="1">
    <citation type="submission" date="2024-01" db="EMBL/GenBank/DDBJ databases">
        <authorList>
            <person name="Webb A."/>
        </authorList>
    </citation>
    <scope>NUCLEOTIDE SEQUENCE</scope>
    <source>
        <strain evidence="2">Pm1</strain>
    </source>
</reference>
<feature type="transmembrane region" description="Helical" evidence="1">
    <location>
        <begin position="6"/>
        <end position="31"/>
    </location>
</feature>
<keyword evidence="1" id="KW-0812">Transmembrane</keyword>
<evidence type="ECO:0000313" key="2">
    <source>
        <dbReference type="EMBL" id="CAK7936228.1"/>
    </source>
</evidence>
<dbReference type="Proteomes" id="UP001162060">
    <property type="component" value="Unassembled WGS sequence"/>
</dbReference>
<keyword evidence="1" id="KW-0472">Membrane</keyword>
<evidence type="ECO:0000256" key="1">
    <source>
        <dbReference type="SAM" id="Phobius"/>
    </source>
</evidence>
<protein>
    <submittedName>
        <fullName evidence="2">Uncharacterized protein</fullName>
    </submittedName>
</protein>
<keyword evidence="1" id="KW-1133">Transmembrane helix</keyword>